<gene>
    <name evidence="1" type="ORF">L596_021606</name>
</gene>
<accession>A0A4U5MJA5</accession>
<protein>
    <submittedName>
        <fullName evidence="1">Uncharacterized protein</fullName>
    </submittedName>
</protein>
<dbReference type="AlphaFoldDB" id="A0A4U5MJA5"/>
<evidence type="ECO:0000313" key="1">
    <source>
        <dbReference type="EMBL" id="TKR69444.1"/>
    </source>
</evidence>
<reference evidence="1 2" key="2">
    <citation type="journal article" date="2019" name="G3 (Bethesda)">
        <title>Hybrid Assembly of the Genome of the Entomopathogenic Nematode Steinernema carpocapsae Identifies the X-Chromosome.</title>
        <authorList>
            <person name="Serra L."/>
            <person name="Macchietto M."/>
            <person name="Macias-Munoz A."/>
            <person name="McGill C.J."/>
            <person name="Rodriguez I.M."/>
            <person name="Rodriguez B."/>
            <person name="Murad R."/>
            <person name="Mortazavi A."/>
        </authorList>
    </citation>
    <scope>NUCLEOTIDE SEQUENCE [LARGE SCALE GENOMIC DNA]</scope>
    <source>
        <strain evidence="1 2">ALL</strain>
    </source>
</reference>
<dbReference type="EMBL" id="AZBU02000007">
    <property type="protein sequence ID" value="TKR69444.1"/>
    <property type="molecule type" value="Genomic_DNA"/>
</dbReference>
<evidence type="ECO:0000313" key="2">
    <source>
        <dbReference type="Proteomes" id="UP000298663"/>
    </source>
</evidence>
<proteinExistence type="predicted"/>
<name>A0A4U5MJA5_STECR</name>
<organism evidence="1 2">
    <name type="scientific">Steinernema carpocapsae</name>
    <name type="common">Entomopathogenic nematode</name>
    <dbReference type="NCBI Taxonomy" id="34508"/>
    <lineage>
        <taxon>Eukaryota</taxon>
        <taxon>Metazoa</taxon>
        <taxon>Ecdysozoa</taxon>
        <taxon>Nematoda</taxon>
        <taxon>Chromadorea</taxon>
        <taxon>Rhabditida</taxon>
        <taxon>Tylenchina</taxon>
        <taxon>Panagrolaimomorpha</taxon>
        <taxon>Strongyloidoidea</taxon>
        <taxon>Steinernematidae</taxon>
        <taxon>Steinernema</taxon>
    </lineage>
</organism>
<sequence>MACALLQTAAPSRLSSSLSRSRSTWATSRVKDPSSSRRLEIFAIPRSELINNEKTGRVAIESEGHDGNAEEIHWTVSRTAFRRNVDANRLHAGNAGQNPSEHFGEVPRQCGHRRASIWHVDLKCVTEVNCFLDAHSGVHVGTLQARNSSFI</sequence>
<comment type="caution">
    <text evidence="1">The sequence shown here is derived from an EMBL/GenBank/DDBJ whole genome shotgun (WGS) entry which is preliminary data.</text>
</comment>
<reference evidence="1 2" key="1">
    <citation type="journal article" date="2015" name="Genome Biol.">
        <title>Comparative genomics of Steinernema reveals deeply conserved gene regulatory networks.</title>
        <authorList>
            <person name="Dillman A.R."/>
            <person name="Macchietto M."/>
            <person name="Porter C.F."/>
            <person name="Rogers A."/>
            <person name="Williams B."/>
            <person name="Antoshechkin I."/>
            <person name="Lee M.M."/>
            <person name="Goodwin Z."/>
            <person name="Lu X."/>
            <person name="Lewis E.E."/>
            <person name="Goodrich-Blair H."/>
            <person name="Stock S.P."/>
            <person name="Adams B.J."/>
            <person name="Sternberg P.W."/>
            <person name="Mortazavi A."/>
        </authorList>
    </citation>
    <scope>NUCLEOTIDE SEQUENCE [LARGE SCALE GENOMIC DNA]</scope>
    <source>
        <strain evidence="1 2">ALL</strain>
    </source>
</reference>
<dbReference type="Proteomes" id="UP000298663">
    <property type="component" value="Unassembled WGS sequence"/>
</dbReference>
<keyword evidence="2" id="KW-1185">Reference proteome</keyword>